<feature type="transmembrane region" description="Helical" evidence="7">
    <location>
        <begin position="121"/>
        <end position="141"/>
    </location>
</feature>
<dbReference type="GO" id="GO:0005886">
    <property type="term" value="C:plasma membrane"/>
    <property type="evidence" value="ECO:0007669"/>
    <property type="project" value="UniProtKB-SubCell"/>
</dbReference>
<evidence type="ECO:0000256" key="7">
    <source>
        <dbReference type="SAM" id="Phobius"/>
    </source>
</evidence>
<feature type="transmembrane region" description="Helical" evidence="7">
    <location>
        <begin position="289"/>
        <end position="307"/>
    </location>
</feature>
<dbReference type="NCBIfam" id="TIGR00374">
    <property type="entry name" value="flippase-like domain"/>
    <property type="match status" value="1"/>
</dbReference>
<evidence type="ECO:0000256" key="3">
    <source>
        <dbReference type="ARBA" id="ARBA00022475"/>
    </source>
</evidence>
<sequence length="319" mass="36266">MKIEFNLNRVILFIILIIVFYTIFILFADLEKFSSEFKKINLYFVPLILGIHLISLFFYSLRQKVLLDSLDIRLSLKQNIIFQFTGYSMLITPGGLGELIKTHFLKQIHSKKYVETVPVVLAEKYHNLFALTVIITVMLFFKSDFEIEIIVGIIWILLIISLAIIKSHKIFLVNKLPKIGIFKKIFENMTDFSSTLLMLTQKKVFVKCFCLGLIAVFTDAIAIYLCFLAFGIHYSFIDSTLFTGISLVVGAISFLPGGIGITDLSIAGLLVRSGIITSLALTLTIFIRFMITWSTVLIGIITLRFALRNRMNKNSTEIS</sequence>
<evidence type="ECO:0000256" key="6">
    <source>
        <dbReference type="ARBA" id="ARBA00023136"/>
    </source>
</evidence>
<evidence type="ECO:0000313" key="9">
    <source>
        <dbReference type="Proteomes" id="UP000232412"/>
    </source>
</evidence>
<feature type="transmembrane region" description="Helical" evidence="7">
    <location>
        <begin position="264"/>
        <end position="283"/>
    </location>
</feature>
<evidence type="ECO:0000256" key="4">
    <source>
        <dbReference type="ARBA" id="ARBA00022692"/>
    </source>
</evidence>
<feature type="transmembrane region" description="Helical" evidence="7">
    <location>
        <begin position="204"/>
        <end position="230"/>
    </location>
</feature>
<dbReference type="Proteomes" id="UP000232412">
    <property type="component" value="Unassembled WGS sequence"/>
</dbReference>
<feature type="transmembrane region" description="Helical" evidence="7">
    <location>
        <begin position="236"/>
        <end position="257"/>
    </location>
</feature>
<dbReference type="OrthoDB" id="142879at2157"/>
<evidence type="ECO:0000256" key="1">
    <source>
        <dbReference type="ARBA" id="ARBA00004651"/>
    </source>
</evidence>
<evidence type="ECO:0000256" key="2">
    <source>
        <dbReference type="ARBA" id="ARBA00011061"/>
    </source>
</evidence>
<feature type="transmembrane region" description="Helical" evidence="7">
    <location>
        <begin position="6"/>
        <end position="28"/>
    </location>
</feature>
<keyword evidence="4 7" id="KW-0812">Transmembrane</keyword>
<gene>
    <name evidence="8" type="ORF">NSIN_10206</name>
</gene>
<keyword evidence="9" id="KW-1185">Reference proteome</keyword>
<dbReference type="InterPro" id="IPR022791">
    <property type="entry name" value="L-PG_synthase/AglD"/>
</dbReference>
<dbReference type="PANTHER" id="PTHR39087">
    <property type="entry name" value="UPF0104 MEMBRANE PROTEIN MJ1595"/>
    <property type="match status" value="1"/>
</dbReference>
<dbReference type="AlphaFoldDB" id="A0A2H1EEE4"/>
<evidence type="ECO:0000256" key="5">
    <source>
        <dbReference type="ARBA" id="ARBA00022989"/>
    </source>
</evidence>
<accession>A0A2H1EEE4</accession>
<keyword evidence="5 7" id="KW-1133">Transmembrane helix</keyword>
<comment type="subcellular location">
    <subcellularLocation>
        <location evidence="1">Cell membrane</location>
        <topology evidence="1">Multi-pass membrane protein</topology>
    </subcellularLocation>
</comment>
<organism evidence="8 9">
    <name type="scientific">Nitrosotalea sinensis</name>
    <dbReference type="NCBI Taxonomy" id="1499975"/>
    <lineage>
        <taxon>Archaea</taxon>
        <taxon>Nitrososphaerota</taxon>
        <taxon>Nitrososphaeria</taxon>
        <taxon>Nitrosotaleales</taxon>
        <taxon>Nitrosotaleaceae</taxon>
        <taxon>Nitrosotalea</taxon>
    </lineage>
</organism>
<evidence type="ECO:0000313" key="8">
    <source>
        <dbReference type="EMBL" id="SHO42866.1"/>
    </source>
</evidence>
<name>A0A2H1EEE4_9ARCH</name>
<keyword evidence="3" id="KW-1003">Cell membrane</keyword>
<proteinExistence type="inferred from homology"/>
<dbReference type="Pfam" id="PF03706">
    <property type="entry name" value="LPG_synthase_TM"/>
    <property type="match status" value="1"/>
</dbReference>
<comment type="similarity">
    <text evidence="2">Belongs to the UPF0104 family.</text>
</comment>
<protein>
    <recommendedName>
        <fullName evidence="10">Integral membrane protein</fullName>
    </recommendedName>
</protein>
<dbReference type="RefSeq" id="WP_101008953.1">
    <property type="nucleotide sequence ID" value="NZ_FRFC01000001.1"/>
</dbReference>
<feature type="transmembrane region" description="Helical" evidence="7">
    <location>
        <begin position="147"/>
        <end position="165"/>
    </location>
</feature>
<dbReference type="EMBL" id="FRFC01000001">
    <property type="protein sequence ID" value="SHO42866.1"/>
    <property type="molecule type" value="Genomic_DNA"/>
</dbReference>
<keyword evidence="6 7" id="KW-0472">Membrane</keyword>
<evidence type="ECO:0008006" key="10">
    <source>
        <dbReference type="Google" id="ProtNLM"/>
    </source>
</evidence>
<dbReference type="PANTHER" id="PTHR39087:SF2">
    <property type="entry name" value="UPF0104 MEMBRANE PROTEIN MJ1595"/>
    <property type="match status" value="1"/>
</dbReference>
<feature type="transmembrane region" description="Helical" evidence="7">
    <location>
        <begin position="40"/>
        <end position="60"/>
    </location>
</feature>
<reference evidence="9" key="1">
    <citation type="submission" date="2016-12" db="EMBL/GenBank/DDBJ databases">
        <authorList>
            <person name="Herbold C."/>
        </authorList>
    </citation>
    <scope>NUCLEOTIDE SEQUENCE [LARGE SCALE GENOMIC DNA]</scope>
</reference>